<feature type="region of interest" description="Disordered" evidence="1">
    <location>
        <begin position="227"/>
        <end position="259"/>
    </location>
</feature>
<gene>
    <name evidence="3" type="ORF">AB5J53_44240</name>
</gene>
<dbReference type="Gene3D" id="3.40.50.720">
    <property type="entry name" value="NAD(P)-binding Rossmann-like Domain"/>
    <property type="match status" value="1"/>
</dbReference>
<evidence type="ECO:0000259" key="2">
    <source>
        <dbReference type="Pfam" id="PF13460"/>
    </source>
</evidence>
<evidence type="ECO:0000256" key="1">
    <source>
        <dbReference type="SAM" id="MobiDB-lite"/>
    </source>
</evidence>
<dbReference type="SUPFAM" id="SSF51735">
    <property type="entry name" value="NAD(P)-binding Rossmann-fold domains"/>
    <property type="match status" value="1"/>
</dbReference>
<evidence type="ECO:0000313" key="3">
    <source>
        <dbReference type="EMBL" id="XDQ58167.1"/>
    </source>
</evidence>
<dbReference type="PANTHER" id="PTHR15020">
    <property type="entry name" value="FLAVIN REDUCTASE-RELATED"/>
    <property type="match status" value="1"/>
</dbReference>
<sequence length="259" mass="27390">MSRNQNITDVLMVGATGSIGQLAVRAAQRHGLRPRALVRDMRRAEQLLPGVELVQGDLEDPASLRHAVSGADAIVLTHGSGGDPSPDARAHVDYGGVRNILEALDGAQPRVALMTSIYATRSDIPGATPWKRRSERLLRASGLPCTIVRPGWFDHAGPTQRRLVLEQGGTADGGIARDQIAETLVRSLLTDTALGKTFELIAAEGEEPSDWDGLFGVLKSDESGSVDGVLDPADLPVEAEPQAVRADLDAVRSVNGSTG</sequence>
<dbReference type="EMBL" id="CP163443">
    <property type="protein sequence ID" value="XDQ58167.1"/>
    <property type="molecule type" value="Genomic_DNA"/>
</dbReference>
<accession>A0AB39RPR7</accession>
<feature type="domain" description="NAD(P)-binding" evidence="2">
    <location>
        <begin position="14"/>
        <end position="188"/>
    </location>
</feature>
<dbReference type="CDD" id="cd05243">
    <property type="entry name" value="SDR_a5"/>
    <property type="match status" value="1"/>
</dbReference>
<name>A0AB39RPR7_9ACTN</name>
<proteinExistence type="predicted"/>
<dbReference type="AlphaFoldDB" id="A0AB39RPR7"/>
<dbReference type="Pfam" id="PF13460">
    <property type="entry name" value="NAD_binding_10"/>
    <property type="match status" value="1"/>
</dbReference>
<dbReference type="RefSeq" id="WP_369251224.1">
    <property type="nucleotide sequence ID" value="NZ_CP163443.1"/>
</dbReference>
<dbReference type="PANTHER" id="PTHR15020:SF50">
    <property type="entry name" value="UPF0659 PROTEIN YMR090W"/>
    <property type="match status" value="1"/>
</dbReference>
<organism evidence="3">
    <name type="scientific">Streptomyces sp. R41</name>
    <dbReference type="NCBI Taxonomy" id="3238632"/>
    <lineage>
        <taxon>Bacteria</taxon>
        <taxon>Bacillati</taxon>
        <taxon>Actinomycetota</taxon>
        <taxon>Actinomycetes</taxon>
        <taxon>Kitasatosporales</taxon>
        <taxon>Streptomycetaceae</taxon>
        <taxon>Streptomyces</taxon>
    </lineage>
</organism>
<protein>
    <submittedName>
        <fullName evidence="3">SDR family oxidoreductase</fullName>
    </submittedName>
</protein>
<dbReference type="InterPro" id="IPR036291">
    <property type="entry name" value="NAD(P)-bd_dom_sf"/>
</dbReference>
<reference evidence="3" key="1">
    <citation type="submission" date="2024-07" db="EMBL/GenBank/DDBJ databases">
        <authorList>
            <person name="Yu S.T."/>
        </authorList>
    </citation>
    <scope>NUCLEOTIDE SEQUENCE</scope>
    <source>
        <strain evidence="3">R41</strain>
    </source>
</reference>
<dbReference type="InterPro" id="IPR016040">
    <property type="entry name" value="NAD(P)-bd_dom"/>
</dbReference>